<name>A0A0E9V9Y5_ANGAN</name>
<organism evidence="1">
    <name type="scientific">Anguilla anguilla</name>
    <name type="common">European freshwater eel</name>
    <name type="synonym">Muraena anguilla</name>
    <dbReference type="NCBI Taxonomy" id="7936"/>
    <lineage>
        <taxon>Eukaryota</taxon>
        <taxon>Metazoa</taxon>
        <taxon>Chordata</taxon>
        <taxon>Craniata</taxon>
        <taxon>Vertebrata</taxon>
        <taxon>Euteleostomi</taxon>
        <taxon>Actinopterygii</taxon>
        <taxon>Neopterygii</taxon>
        <taxon>Teleostei</taxon>
        <taxon>Anguilliformes</taxon>
        <taxon>Anguillidae</taxon>
        <taxon>Anguilla</taxon>
    </lineage>
</organism>
<protein>
    <submittedName>
        <fullName evidence="1">Uncharacterized protein</fullName>
    </submittedName>
</protein>
<reference evidence="1" key="1">
    <citation type="submission" date="2014-11" db="EMBL/GenBank/DDBJ databases">
        <authorList>
            <person name="Amaro Gonzalez C."/>
        </authorList>
    </citation>
    <scope>NUCLEOTIDE SEQUENCE</scope>
</reference>
<proteinExistence type="predicted"/>
<accession>A0A0E9V9Y5</accession>
<dbReference type="EMBL" id="GBXM01034322">
    <property type="protein sequence ID" value="JAH74255.1"/>
    <property type="molecule type" value="Transcribed_RNA"/>
</dbReference>
<sequence>MKNLKLPQQG</sequence>
<reference evidence="1" key="2">
    <citation type="journal article" date="2015" name="Fish Shellfish Immunol.">
        <title>Early steps in the European eel (Anguilla anguilla)-Vibrio vulnificus interaction in the gills: Role of the RtxA13 toxin.</title>
        <authorList>
            <person name="Callol A."/>
            <person name="Pajuelo D."/>
            <person name="Ebbesson L."/>
            <person name="Teles M."/>
            <person name="MacKenzie S."/>
            <person name="Amaro C."/>
        </authorList>
    </citation>
    <scope>NUCLEOTIDE SEQUENCE</scope>
</reference>
<evidence type="ECO:0000313" key="1">
    <source>
        <dbReference type="EMBL" id="JAH74255.1"/>
    </source>
</evidence>